<dbReference type="EMBL" id="JAERQG010000002">
    <property type="protein sequence ID" value="MBL0765520.1"/>
    <property type="molecule type" value="Genomic_DNA"/>
</dbReference>
<accession>A0A937A8G2</accession>
<gene>
    <name evidence="1" type="ORF">JKP34_09675</name>
</gene>
<comment type="caution">
    <text evidence="1">The sequence shown here is derived from an EMBL/GenBank/DDBJ whole genome shotgun (WGS) entry which is preliminary data.</text>
</comment>
<evidence type="ECO:0000313" key="2">
    <source>
        <dbReference type="Proteomes" id="UP000642920"/>
    </source>
</evidence>
<sequence>MRNIIPILILFSCILLSCNEEELVNAEAIGTYILTERYSDPGDGSGTFQPVESDRRITLKEDNTYSTNYDFCNFFGTETKVSMNGKFNREEQILVVPDVCSEDFYFDTLQIELKPQELIIYYLCIEGCAEKFRLE</sequence>
<proteinExistence type="predicted"/>
<dbReference type="RefSeq" id="WP_201920308.1">
    <property type="nucleotide sequence ID" value="NZ_JAERQG010000002.1"/>
</dbReference>
<name>A0A937A8G2_9BACT</name>
<organism evidence="1 2">
    <name type="scientific">Marivirga atlantica</name>
    <dbReference type="NCBI Taxonomy" id="1548457"/>
    <lineage>
        <taxon>Bacteria</taxon>
        <taxon>Pseudomonadati</taxon>
        <taxon>Bacteroidota</taxon>
        <taxon>Cytophagia</taxon>
        <taxon>Cytophagales</taxon>
        <taxon>Marivirgaceae</taxon>
        <taxon>Marivirga</taxon>
    </lineage>
</organism>
<reference evidence="1" key="1">
    <citation type="submission" date="2021-01" db="EMBL/GenBank/DDBJ databases">
        <title>Marivirga sp. nov., isolated from intertidal surface sediments.</title>
        <authorList>
            <person name="Zhang M."/>
        </authorList>
    </citation>
    <scope>NUCLEOTIDE SEQUENCE</scope>
    <source>
        <strain evidence="1">SM1354</strain>
    </source>
</reference>
<evidence type="ECO:0008006" key="3">
    <source>
        <dbReference type="Google" id="ProtNLM"/>
    </source>
</evidence>
<dbReference type="AlphaFoldDB" id="A0A937A8G2"/>
<protein>
    <recommendedName>
        <fullName evidence="3">Lipocalin-like domain-containing protein</fullName>
    </recommendedName>
</protein>
<evidence type="ECO:0000313" key="1">
    <source>
        <dbReference type="EMBL" id="MBL0765520.1"/>
    </source>
</evidence>
<dbReference type="PROSITE" id="PS51257">
    <property type="entry name" value="PROKAR_LIPOPROTEIN"/>
    <property type="match status" value="1"/>
</dbReference>
<dbReference type="Proteomes" id="UP000642920">
    <property type="component" value="Unassembled WGS sequence"/>
</dbReference>
<keyword evidence="2" id="KW-1185">Reference proteome</keyword>